<protein>
    <submittedName>
        <fullName evidence="2">Glycine betaine/L-proline ABC transporter substrate-binding protein ProX</fullName>
    </submittedName>
</protein>
<sequence length="358" mass="39407">MTKTAHTMTSHRPAMAGSRRRELLAGGAAAAMLGLAGLPARAAEELPGQGVTVKPLKSALVEENFQTLLVMKAMERLGYTVRPWEELDYPLIHVAVASGDATFMANHWNPHHSEFYKQAGGDAKLSRKGVYAAGAAQGYIIDRRTAEKHGITRLDQLKDPALARLFDVDGRGKASLIGPNAGWGGEAVVYHQIEAFGLKDTVHYTQGNYPALISDTLARFKAGKPVLYYAWTPYWLSNVLRPGQEVVWLQVPFSSMPGVQSELDTRLPNGRNYGFPLNNEHIVANRAWVAQHPAAGKLFETMQIPIGDISLQNRLVHDGENKPADINRHADNWIKAHQKTFDGWIAQARAAHRSARQA</sequence>
<feature type="domain" description="ABC-type glycine betaine transport system substrate-binding" evidence="1">
    <location>
        <begin position="60"/>
        <end position="335"/>
    </location>
</feature>
<organism evidence="2 3">
    <name type="scientific">Comamonas terrae</name>
    <dbReference type="NCBI Taxonomy" id="673548"/>
    <lineage>
        <taxon>Bacteria</taxon>
        <taxon>Pseudomonadati</taxon>
        <taxon>Pseudomonadota</taxon>
        <taxon>Betaproteobacteria</taxon>
        <taxon>Burkholderiales</taxon>
        <taxon>Comamonadaceae</taxon>
        <taxon>Comamonas</taxon>
    </lineage>
</organism>
<dbReference type="Proteomes" id="UP001597463">
    <property type="component" value="Unassembled WGS sequence"/>
</dbReference>
<comment type="caution">
    <text evidence="2">The sequence shown here is derived from an EMBL/GenBank/DDBJ whole genome shotgun (WGS) entry which is preliminary data.</text>
</comment>
<dbReference type="SUPFAM" id="SSF53850">
    <property type="entry name" value="Periplasmic binding protein-like II"/>
    <property type="match status" value="1"/>
</dbReference>
<dbReference type="InterPro" id="IPR006311">
    <property type="entry name" value="TAT_signal"/>
</dbReference>
<dbReference type="PROSITE" id="PS51318">
    <property type="entry name" value="TAT"/>
    <property type="match status" value="1"/>
</dbReference>
<accession>A0ABW5UQC4</accession>
<name>A0ABW5UQC4_9BURK</name>
<dbReference type="Gene3D" id="3.40.190.10">
    <property type="entry name" value="Periplasmic binding protein-like II"/>
    <property type="match status" value="1"/>
</dbReference>
<evidence type="ECO:0000259" key="1">
    <source>
        <dbReference type="Pfam" id="PF04069"/>
    </source>
</evidence>
<dbReference type="NCBIfam" id="NF008334">
    <property type="entry name" value="PRK11119.1"/>
    <property type="match status" value="1"/>
</dbReference>
<dbReference type="InterPro" id="IPR007210">
    <property type="entry name" value="ABC_Gly_betaine_transp_sub-bd"/>
</dbReference>
<keyword evidence="3" id="KW-1185">Reference proteome</keyword>
<dbReference type="RefSeq" id="WP_083526735.1">
    <property type="nucleotide sequence ID" value="NZ_BCNT01000017.1"/>
</dbReference>
<gene>
    <name evidence="2" type="primary">proX</name>
    <name evidence="2" type="ORF">ACFSW6_16260</name>
</gene>
<dbReference type="CDD" id="cd13638">
    <property type="entry name" value="PBP2_EcProx_like"/>
    <property type="match status" value="1"/>
</dbReference>
<reference evidence="3" key="1">
    <citation type="journal article" date="2019" name="Int. J. Syst. Evol. Microbiol.">
        <title>The Global Catalogue of Microorganisms (GCM) 10K type strain sequencing project: providing services to taxonomists for standard genome sequencing and annotation.</title>
        <authorList>
            <consortium name="The Broad Institute Genomics Platform"/>
            <consortium name="The Broad Institute Genome Sequencing Center for Infectious Disease"/>
            <person name="Wu L."/>
            <person name="Ma J."/>
        </authorList>
    </citation>
    <scope>NUCLEOTIDE SEQUENCE [LARGE SCALE GENOMIC DNA]</scope>
    <source>
        <strain evidence="3">TISTR 1906</strain>
    </source>
</reference>
<dbReference type="EMBL" id="JBHUMV010000007">
    <property type="protein sequence ID" value="MFD2755628.1"/>
    <property type="molecule type" value="Genomic_DNA"/>
</dbReference>
<dbReference type="Gene3D" id="3.40.190.100">
    <property type="entry name" value="Glycine betaine-binding periplasmic protein, domain 2"/>
    <property type="match status" value="1"/>
</dbReference>
<evidence type="ECO:0000313" key="2">
    <source>
        <dbReference type="EMBL" id="MFD2755628.1"/>
    </source>
</evidence>
<proteinExistence type="predicted"/>
<dbReference type="Pfam" id="PF04069">
    <property type="entry name" value="OpuAC"/>
    <property type="match status" value="1"/>
</dbReference>
<evidence type="ECO:0000313" key="3">
    <source>
        <dbReference type="Proteomes" id="UP001597463"/>
    </source>
</evidence>